<dbReference type="PANTHER" id="PTHR33064">
    <property type="entry name" value="POL PROTEIN"/>
    <property type="match status" value="1"/>
</dbReference>
<dbReference type="AlphaFoldDB" id="A0AA40I8M4"/>
<dbReference type="InterPro" id="IPR043502">
    <property type="entry name" value="DNA/RNA_pol_sf"/>
</dbReference>
<dbReference type="Gene3D" id="3.30.70.270">
    <property type="match status" value="2"/>
</dbReference>
<dbReference type="InterPro" id="IPR043128">
    <property type="entry name" value="Rev_trsase/Diguanyl_cyclase"/>
</dbReference>
<dbReference type="Proteomes" id="UP001177744">
    <property type="component" value="Unassembled WGS sequence"/>
</dbReference>
<protein>
    <recommendedName>
        <fullName evidence="3">Reverse transcriptase domain-containing protein</fullName>
    </recommendedName>
</protein>
<reference evidence="4" key="1">
    <citation type="submission" date="2023-06" db="EMBL/GenBank/DDBJ databases">
        <title>Reference genome for the Northern bat (Eptesicus nilssonii), a most northern bat species.</title>
        <authorList>
            <person name="Laine V.N."/>
            <person name="Pulliainen A.T."/>
            <person name="Lilley T.M."/>
        </authorList>
    </citation>
    <scope>NUCLEOTIDE SEQUENCE</scope>
    <source>
        <strain evidence="4">BLF_Eptnil</strain>
        <tissue evidence="4">Kidney</tissue>
    </source>
</reference>
<dbReference type="PANTHER" id="PTHR33064:SF29">
    <property type="entry name" value="PEPTIDASE A2 DOMAIN-CONTAINING PROTEIN-RELATED"/>
    <property type="match status" value="1"/>
</dbReference>
<evidence type="ECO:0000313" key="4">
    <source>
        <dbReference type="EMBL" id="KAK1344427.1"/>
    </source>
</evidence>
<dbReference type="InterPro" id="IPR051320">
    <property type="entry name" value="Viral_Replic_Matur_Polypro"/>
</dbReference>
<keyword evidence="5" id="KW-1185">Reference proteome</keyword>
<dbReference type="Pfam" id="PF00078">
    <property type="entry name" value="RVT_1"/>
    <property type="match status" value="1"/>
</dbReference>
<comment type="similarity">
    <text evidence="1">Belongs to the beta type-B retroviral polymerase family. HERV class-II K(HML-2) pol subfamily.</text>
</comment>
<evidence type="ECO:0000259" key="3">
    <source>
        <dbReference type="Pfam" id="PF00078"/>
    </source>
</evidence>
<dbReference type="InterPro" id="IPR000477">
    <property type="entry name" value="RT_dom"/>
</dbReference>
<evidence type="ECO:0000256" key="2">
    <source>
        <dbReference type="SAM" id="MobiDB-lite"/>
    </source>
</evidence>
<evidence type="ECO:0000256" key="1">
    <source>
        <dbReference type="ARBA" id="ARBA00010879"/>
    </source>
</evidence>
<name>A0AA40I8M4_CNENI</name>
<dbReference type="SUPFAM" id="SSF56672">
    <property type="entry name" value="DNA/RNA polymerases"/>
    <property type="match status" value="1"/>
</dbReference>
<organism evidence="4 5">
    <name type="scientific">Cnephaeus nilssonii</name>
    <name type="common">Northern bat</name>
    <name type="synonym">Eptesicus nilssonii</name>
    <dbReference type="NCBI Taxonomy" id="3371016"/>
    <lineage>
        <taxon>Eukaryota</taxon>
        <taxon>Metazoa</taxon>
        <taxon>Chordata</taxon>
        <taxon>Craniata</taxon>
        <taxon>Vertebrata</taxon>
        <taxon>Euteleostomi</taxon>
        <taxon>Mammalia</taxon>
        <taxon>Eutheria</taxon>
        <taxon>Laurasiatheria</taxon>
        <taxon>Chiroptera</taxon>
        <taxon>Yangochiroptera</taxon>
        <taxon>Vespertilionidae</taxon>
        <taxon>Cnephaeus</taxon>
    </lineage>
</organism>
<accession>A0AA40I8M4</accession>
<feature type="region of interest" description="Disordered" evidence="2">
    <location>
        <begin position="1"/>
        <end position="36"/>
    </location>
</feature>
<evidence type="ECO:0000313" key="5">
    <source>
        <dbReference type="Proteomes" id="UP001177744"/>
    </source>
</evidence>
<comment type="caution">
    <text evidence="4">The sequence shown here is derived from an EMBL/GenBank/DDBJ whole genome shotgun (WGS) entry which is preliminary data.</text>
</comment>
<dbReference type="Gene3D" id="3.10.10.10">
    <property type="entry name" value="HIV Type 1 Reverse Transcriptase, subunit A, domain 1"/>
    <property type="match status" value="1"/>
</dbReference>
<dbReference type="EMBL" id="JAULJE010000003">
    <property type="protein sequence ID" value="KAK1344427.1"/>
    <property type="molecule type" value="Genomic_DNA"/>
</dbReference>
<proteinExistence type="inferred from homology"/>
<sequence>MRPPTEATSHHLFKGDKAHLTLDPPDQESTHLPSIGGASFKEELPLEDPSASEPSAYLKRLQQLFPTVWVENNPPGLASHQTPVMVQLIATATLAQVKQYPMSLEAKWGIATHIHRLLEAGILIPGQSPWNTPLLLVLKPGMKDYRPVQDLREVNKWVEPIHPTIPNSYTLLSLLSPELQFYTFLDLKNAFFSIPLAPTSQPIFAFEWMDPEASPKLRPAHFSACTPECTLLQYVDDLLLATDTEAECWEATEGLLETLQTLGYRDTTSAKESELFLSVGLRQSCEFPHPRPKDSYKSSWGQLDTATYGSRGLQRSLSPYIPVQGEHSH</sequence>
<gene>
    <name evidence="4" type="ORF">QTO34_013121</name>
</gene>
<feature type="domain" description="Reverse transcriptase" evidence="3">
    <location>
        <begin position="138"/>
        <end position="208"/>
    </location>
</feature>